<dbReference type="FunFam" id="3.60.21.10:FF:000020">
    <property type="entry name" value="NT5E isoform 4"/>
    <property type="match status" value="1"/>
</dbReference>
<dbReference type="PANTHER" id="PTHR11575">
    <property type="entry name" value="5'-NUCLEOTIDASE-RELATED"/>
    <property type="match status" value="1"/>
</dbReference>
<dbReference type="GO" id="GO:0046872">
    <property type="term" value="F:metal ion binding"/>
    <property type="evidence" value="ECO:0007669"/>
    <property type="project" value="UniProtKB-KW"/>
</dbReference>
<dbReference type="InterPro" id="IPR006146">
    <property type="entry name" value="5'-Nucleotdase_CS"/>
</dbReference>
<dbReference type="PRINTS" id="PR01607">
    <property type="entry name" value="APYRASEFAMLY"/>
</dbReference>
<dbReference type="GO" id="GO:0008253">
    <property type="term" value="F:5'-nucleotidase activity"/>
    <property type="evidence" value="ECO:0007669"/>
    <property type="project" value="TreeGrafter"/>
</dbReference>
<dbReference type="InterPro" id="IPR029052">
    <property type="entry name" value="Metallo-depent_PP-like"/>
</dbReference>
<dbReference type="InterPro" id="IPR008334">
    <property type="entry name" value="5'-Nucleotdase_C"/>
</dbReference>
<evidence type="ECO:0000256" key="11">
    <source>
        <dbReference type="ARBA" id="ARBA00023240"/>
    </source>
</evidence>
<evidence type="ECO:0000256" key="2">
    <source>
        <dbReference type="ARBA" id="ARBA00006654"/>
    </source>
</evidence>
<dbReference type="Pfam" id="PF00149">
    <property type="entry name" value="Metallophos"/>
    <property type="match status" value="1"/>
</dbReference>
<keyword evidence="7" id="KW-0479">Metal-binding</keyword>
<keyword evidence="11" id="KW-1199">Hemostasis impairing toxin</keyword>
<gene>
    <name evidence="15" type="ORF">MELIAE_LOCUS9402</name>
</gene>
<evidence type="ECO:0000256" key="10">
    <source>
        <dbReference type="ARBA" id="ARBA00022801"/>
    </source>
</evidence>
<dbReference type="FunFam" id="3.90.780.10:FF:000001">
    <property type="entry name" value="NT5E isoform 3"/>
    <property type="match status" value="1"/>
</dbReference>
<sequence length="547" mass="61203">MLQIFILLFGVCLSQADPLKNKDLFNIHVVHINDFHARFEETDNWGRKCSKDNCIGGFSRQYEQISRLRDQDPNLILLNAGDNFQGTFWYTVFKWNVTQYFMKKLKFDAITLGNHEFDDGIKGVTPFMKSINAPVVVSNIDDSLEPDFQGLYTKSTIIERNGKKIGIIGVITSSTSAISESENLKFLEESSSVNTEAEKLMAEEDVFTIIVLSHCGYDADKIIAKNATKKIALIVGGHSHSFLFTGEPSPGPDEVVGPYPTIASRNDGNKVLITQAAAFCKYIGNISILYNSKGEIESWEGSPIFLNTTSPKNENIDKDLQPWQEEIDQVGNKVLGNSLVHLDGYNCYQKECTMGNMITDAFVYNYISKAEKGSWTYASIAIINSGGVRSSLNKGNITYNDILTANPFGNTVDVSEIQGKYIRQLLERVAAPKLKSRRLNADMRLTQVSGIHYKVDLNRPVGSRIQDLKVRCRKCDVPKYEDLNENKMYRIITPSFLTQGGDNLDMLPKNLKSTIIGPLDVDVIIKYLTDKSPVYEEEGRISVIGGE</sequence>
<dbReference type="Gene3D" id="3.90.780.10">
    <property type="entry name" value="5'-Nucleotidase, C-terminal domain"/>
    <property type="match status" value="1"/>
</dbReference>
<dbReference type="EMBL" id="OV121137">
    <property type="protein sequence ID" value="CAH0559286.1"/>
    <property type="molecule type" value="Genomic_DNA"/>
</dbReference>
<evidence type="ECO:0000256" key="1">
    <source>
        <dbReference type="ARBA" id="ARBA00004613"/>
    </source>
</evidence>
<dbReference type="InterPro" id="IPR004843">
    <property type="entry name" value="Calcineurin-like_PHP"/>
</dbReference>
<evidence type="ECO:0000256" key="8">
    <source>
        <dbReference type="ARBA" id="ARBA00022729"/>
    </source>
</evidence>
<keyword evidence="10 12" id="KW-0378">Hydrolase</keyword>
<proteinExistence type="inferred from homology"/>
<dbReference type="GO" id="GO:0005576">
    <property type="term" value="C:extracellular region"/>
    <property type="evidence" value="ECO:0007669"/>
    <property type="project" value="UniProtKB-SubCell"/>
</dbReference>
<feature type="signal peptide" evidence="12">
    <location>
        <begin position="1"/>
        <end position="16"/>
    </location>
</feature>
<dbReference type="PANTHER" id="PTHR11575:SF32">
    <property type="entry name" value="APYRASE-LIKE PROTEIN"/>
    <property type="match status" value="1"/>
</dbReference>
<evidence type="ECO:0000256" key="4">
    <source>
        <dbReference type="ARBA" id="ARBA00022442"/>
    </source>
</evidence>
<keyword evidence="4" id="KW-1201">Platelet aggregation inhibiting toxin</keyword>
<reference evidence="15" key="1">
    <citation type="submission" date="2021-12" db="EMBL/GenBank/DDBJ databases">
        <authorList>
            <person name="King R."/>
        </authorList>
    </citation>
    <scope>NUCLEOTIDE SEQUENCE</scope>
</reference>
<dbReference type="Pfam" id="PF02872">
    <property type="entry name" value="5_nucleotid_C"/>
    <property type="match status" value="1"/>
</dbReference>
<dbReference type="Gene3D" id="3.60.21.10">
    <property type="match status" value="1"/>
</dbReference>
<name>A0A9P0FLA5_BRAAE</name>
<keyword evidence="6" id="KW-0800">Toxin</keyword>
<evidence type="ECO:0000256" key="6">
    <source>
        <dbReference type="ARBA" id="ARBA00022656"/>
    </source>
</evidence>
<dbReference type="GO" id="GO:0004050">
    <property type="term" value="F:apyrase activity"/>
    <property type="evidence" value="ECO:0007669"/>
    <property type="project" value="UniProtKB-EC"/>
</dbReference>
<dbReference type="PROSITE" id="PS00786">
    <property type="entry name" value="5_NUCLEOTIDASE_2"/>
    <property type="match status" value="1"/>
</dbReference>
<organism evidence="15 16">
    <name type="scientific">Brassicogethes aeneus</name>
    <name type="common">Rape pollen beetle</name>
    <name type="synonym">Meligethes aeneus</name>
    <dbReference type="NCBI Taxonomy" id="1431903"/>
    <lineage>
        <taxon>Eukaryota</taxon>
        <taxon>Metazoa</taxon>
        <taxon>Ecdysozoa</taxon>
        <taxon>Arthropoda</taxon>
        <taxon>Hexapoda</taxon>
        <taxon>Insecta</taxon>
        <taxon>Pterygota</taxon>
        <taxon>Neoptera</taxon>
        <taxon>Endopterygota</taxon>
        <taxon>Coleoptera</taxon>
        <taxon>Polyphaga</taxon>
        <taxon>Cucujiformia</taxon>
        <taxon>Nitidulidae</taxon>
        <taxon>Meligethinae</taxon>
        <taxon>Brassicogethes</taxon>
    </lineage>
</organism>
<evidence type="ECO:0000259" key="13">
    <source>
        <dbReference type="Pfam" id="PF00149"/>
    </source>
</evidence>
<feature type="domain" description="Calcineurin-like phosphoesterase" evidence="13">
    <location>
        <begin position="28"/>
        <end position="241"/>
    </location>
</feature>
<evidence type="ECO:0000256" key="12">
    <source>
        <dbReference type="RuleBase" id="RU362119"/>
    </source>
</evidence>
<dbReference type="GO" id="GO:0000166">
    <property type="term" value="F:nucleotide binding"/>
    <property type="evidence" value="ECO:0007669"/>
    <property type="project" value="UniProtKB-KW"/>
</dbReference>
<protein>
    <recommendedName>
        <fullName evidence="3">apyrase</fullName>
        <ecNumber evidence="3">3.6.1.5</ecNumber>
    </recommendedName>
</protein>
<keyword evidence="5" id="KW-0964">Secreted</keyword>
<feature type="domain" description="5'-Nucleotidase C-terminal" evidence="14">
    <location>
        <begin position="340"/>
        <end position="507"/>
    </location>
</feature>
<dbReference type="Proteomes" id="UP001154078">
    <property type="component" value="Chromosome 6"/>
</dbReference>
<dbReference type="OrthoDB" id="7722975at2759"/>
<dbReference type="SUPFAM" id="SSF56300">
    <property type="entry name" value="Metallo-dependent phosphatases"/>
    <property type="match status" value="1"/>
</dbReference>
<dbReference type="InterPro" id="IPR036907">
    <property type="entry name" value="5'-Nucleotdase_C_sf"/>
</dbReference>
<dbReference type="CDD" id="cd07409">
    <property type="entry name" value="MPP_CD73_N"/>
    <property type="match status" value="1"/>
</dbReference>
<evidence type="ECO:0000313" key="15">
    <source>
        <dbReference type="EMBL" id="CAH0559286.1"/>
    </source>
</evidence>
<dbReference type="GO" id="GO:0006196">
    <property type="term" value="P:AMP catabolic process"/>
    <property type="evidence" value="ECO:0007669"/>
    <property type="project" value="TreeGrafter"/>
</dbReference>
<dbReference type="SUPFAM" id="SSF55816">
    <property type="entry name" value="5'-nucleotidase (syn. UDP-sugar hydrolase), C-terminal domain"/>
    <property type="match status" value="1"/>
</dbReference>
<evidence type="ECO:0000256" key="7">
    <source>
        <dbReference type="ARBA" id="ARBA00022723"/>
    </source>
</evidence>
<keyword evidence="16" id="KW-1185">Reference proteome</keyword>
<dbReference type="PROSITE" id="PS00785">
    <property type="entry name" value="5_NUCLEOTIDASE_1"/>
    <property type="match status" value="1"/>
</dbReference>
<evidence type="ECO:0000256" key="9">
    <source>
        <dbReference type="ARBA" id="ARBA00022741"/>
    </source>
</evidence>
<evidence type="ECO:0000259" key="14">
    <source>
        <dbReference type="Pfam" id="PF02872"/>
    </source>
</evidence>
<evidence type="ECO:0000256" key="5">
    <source>
        <dbReference type="ARBA" id="ARBA00022525"/>
    </source>
</evidence>
<comment type="similarity">
    <text evidence="2 12">Belongs to the 5'-nucleotidase family.</text>
</comment>
<evidence type="ECO:0000256" key="3">
    <source>
        <dbReference type="ARBA" id="ARBA00012148"/>
    </source>
</evidence>
<comment type="subcellular location">
    <subcellularLocation>
        <location evidence="1">Secreted</location>
    </subcellularLocation>
</comment>
<feature type="chain" id="PRO_5040534580" description="apyrase" evidence="12">
    <location>
        <begin position="17"/>
        <end position="547"/>
    </location>
</feature>
<dbReference type="EC" id="3.6.1.5" evidence="3"/>
<accession>A0A9P0FLA5</accession>
<dbReference type="AlphaFoldDB" id="A0A9P0FLA5"/>
<dbReference type="GO" id="GO:0090729">
    <property type="term" value="F:toxin activity"/>
    <property type="evidence" value="ECO:0007669"/>
    <property type="project" value="UniProtKB-KW"/>
</dbReference>
<keyword evidence="9 12" id="KW-0547">Nucleotide-binding</keyword>
<keyword evidence="8 12" id="KW-0732">Signal</keyword>
<evidence type="ECO:0000313" key="16">
    <source>
        <dbReference type="Proteomes" id="UP001154078"/>
    </source>
</evidence>
<dbReference type="GO" id="GO:0005886">
    <property type="term" value="C:plasma membrane"/>
    <property type="evidence" value="ECO:0007669"/>
    <property type="project" value="TreeGrafter"/>
</dbReference>
<dbReference type="InterPro" id="IPR006179">
    <property type="entry name" value="5_nucleotidase/apyrase"/>
</dbReference>